<evidence type="ECO:0000313" key="3">
    <source>
        <dbReference type="EMBL" id="MBB3189122.1"/>
    </source>
</evidence>
<name>A0A839V1A6_9GAMM</name>
<dbReference type="AlphaFoldDB" id="A0A839V1A6"/>
<dbReference type="Proteomes" id="UP000547614">
    <property type="component" value="Unassembled WGS sequence"/>
</dbReference>
<dbReference type="SUPFAM" id="SSF50630">
    <property type="entry name" value="Acid proteases"/>
    <property type="match status" value="1"/>
</dbReference>
<proteinExistence type="predicted"/>
<feature type="region of interest" description="Disordered" evidence="1">
    <location>
        <begin position="256"/>
        <end position="280"/>
    </location>
</feature>
<organism evidence="3 4">
    <name type="scientific">Halomonas cerina</name>
    <dbReference type="NCBI Taxonomy" id="447424"/>
    <lineage>
        <taxon>Bacteria</taxon>
        <taxon>Pseudomonadati</taxon>
        <taxon>Pseudomonadota</taxon>
        <taxon>Gammaproteobacteria</taxon>
        <taxon>Oceanospirillales</taxon>
        <taxon>Halomonadaceae</taxon>
        <taxon>Halomonas</taxon>
    </lineage>
</organism>
<reference evidence="3 4" key="1">
    <citation type="submission" date="2020-08" db="EMBL/GenBank/DDBJ databases">
        <title>Genomic Encyclopedia of Type Strains, Phase III (KMG-III): the genomes of soil and plant-associated and newly described type strains.</title>
        <authorList>
            <person name="Whitman W."/>
        </authorList>
    </citation>
    <scope>NUCLEOTIDE SEQUENCE [LARGE SCALE GENOMIC DNA]</scope>
    <source>
        <strain evidence="3 4">CECT 7282</strain>
    </source>
</reference>
<evidence type="ECO:0000259" key="2">
    <source>
        <dbReference type="Pfam" id="PF05618"/>
    </source>
</evidence>
<protein>
    <recommendedName>
        <fullName evidence="2">Retropepsin-like aspartic endopeptidase domain-containing protein</fullName>
    </recommendedName>
</protein>
<dbReference type="PANTHER" id="PTHR38037:SF2">
    <property type="entry name" value="ATP-DEPENDENT ZINC PROTEASE DOMAIN-CONTAINING PROTEIN-RELATED"/>
    <property type="match status" value="1"/>
</dbReference>
<evidence type="ECO:0000313" key="4">
    <source>
        <dbReference type="Proteomes" id="UP000547614"/>
    </source>
</evidence>
<dbReference type="PROSITE" id="PS51257">
    <property type="entry name" value="PROKAR_LIPOPROTEIN"/>
    <property type="match status" value="1"/>
</dbReference>
<dbReference type="Pfam" id="PF05618">
    <property type="entry name" value="Zn_protease"/>
    <property type="match status" value="1"/>
</dbReference>
<comment type="caution">
    <text evidence="3">The sequence shown here is derived from an EMBL/GenBank/DDBJ whole genome shotgun (WGS) entry which is preliminary data.</text>
</comment>
<dbReference type="Gene3D" id="2.40.70.10">
    <property type="entry name" value="Acid Proteases"/>
    <property type="match status" value="1"/>
</dbReference>
<dbReference type="InterPro" id="IPR021109">
    <property type="entry name" value="Peptidase_aspartic_dom_sf"/>
</dbReference>
<dbReference type="PANTHER" id="PTHR38037">
    <property type="entry name" value="ZN_PROTEASE DOMAIN-CONTAINING PROTEIN"/>
    <property type="match status" value="1"/>
</dbReference>
<feature type="domain" description="Retropepsin-like aspartic endopeptidase" evidence="2">
    <location>
        <begin position="117"/>
        <end position="255"/>
    </location>
</feature>
<gene>
    <name evidence="3" type="ORF">FHR94_000340</name>
</gene>
<keyword evidence="4" id="KW-1185">Reference proteome</keyword>
<dbReference type="InterPro" id="IPR008503">
    <property type="entry name" value="Asp_endopeptidase"/>
</dbReference>
<dbReference type="EMBL" id="JACHXP010000001">
    <property type="protein sequence ID" value="MBB3189122.1"/>
    <property type="molecule type" value="Genomic_DNA"/>
</dbReference>
<dbReference type="RefSeq" id="WP_183323876.1">
    <property type="nucleotide sequence ID" value="NZ_JACHXP010000001.1"/>
</dbReference>
<accession>A0A839V1A6</accession>
<evidence type="ECO:0000256" key="1">
    <source>
        <dbReference type="SAM" id="MobiDB-lite"/>
    </source>
</evidence>
<sequence>MLNRSSYLMALVGLALMGGCTWLPTDQEDPHDQLATTAQLDAYASRLEGVIVSQCADQQYRSEQVQRLDRMGADIREVGTLLRHLQDEVATLDRVTPEPSSTTSCSLETGQLANKEVLGRNEWVGLPDVGTYLQARVDTGARTSSLAATDITAFERDGENWVRFKLSLDEDDVVVEDVRDQWIEAAVERRVRTTQAGDEDSRPVIRLLMTLGPLRETVEFTLDDRPPLDYPVLLGRRFLMDIAVVDVAGQYLHARPEFPGGSPADEAAADEAAERDAPNA</sequence>